<protein>
    <submittedName>
        <fullName evidence="1">Retrovirus-related Pol polyprotein from transposon 17.6</fullName>
    </submittedName>
</protein>
<sequence>MAEKFNEQDYFSIYFTDQTLKGGDKVDYIPPPPSPNNHSTLSTIGKENESLKRFWVTILDPNQWNLSLVLQRLEQYGLRANLDKCQFSKDQINYCGHVIDKAGLHTSNEKTNAVENAPTPENVSQLRSFLGLVNYYSSWTAQRVATEQQEVDMDSQM</sequence>
<dbReference type="PANTHER" id="PTHR37984:SF14">
    <property type="entry name" value="RIBONUCLEASE H"/>
    <property type="match status" value="1"/>
</dbReference>
<dbReference type="InParanoid" id="K1R3D1"/>
<dbReference type="SUPFAM" id="SSF56672">
    <property type="entry name" value="DNA/RNA polymerases"/>
    <property type="match status" value="1"/>
</dbReference>
<dbReference type="HOGENOM" id="CLU_1679619_0_0_1"/>
<dbReference type="InterPro" id="IPR043502">
    <property type="entry name" value="DNA/RNA_pol_sf"/>
</dbReference>
<dbReference type="EMBL" id="JH818466">
    <property type="protein sequence ID" value="EKC28371.1"/>
    <property type="molecule type" value="Genomic_DNA"/>
</dbReference>
<dbReference type="Gene3D" id="3.30.70.270">
    <property type="match status" value="2"/>
</dbReference>
<dbReference type="AlphaFoldDB" id="K1R3D1"/>
<dbReference type="PANTHER" id="PTHR37984">
    <property type="entry name" value="PROTEIN CBG26694"/>
    <property type="match status" value="1"/>
</dbReference>
<proteinExistence type="predicted"/>
<reference evidence="1" key="1">
    <citation type="journal article" date="2012" name="Nature">
        <title>The oyster genome reveals stress adaptation and complexity of shell formation.</title>
        <authorList>
            <person name="Zhang G."/>
            <person name="Fang X."/>
            <person name="Guo X."/>
            <person name="Li L."/>
            <person name="Luo R."/>
            <person name="Xu F."/>
            <person name="Yang P."/>
            <person name="Zhang L."/>
            <person name="Wang X."/>
            <person name="Qi H."/>
            <person name="Xiong Z."/>
            <person name="Que H."/>
            <person name="Xie Y."/>
            <person name="Holland P.W."/>
            <person name="Paps J."/>
            <person name="Zhu Y."/>
            <person name="Wu F."/>
            <person name="Chen Y."/>
            <person name="Wang J."/>
            <person name="Peng C."/>
            <person name="Meng J."/>
            <person name="Yang L."/>
            <person name="Liu J."/>
            <person name="Wen B."/>
            <person name="Zhang N."/>
            <person name="Huang Z."/>
            <person name="Zhu Q."/>
            <person name="Feng Y."/>
            <person name="Mount A."/>
            <person name="Hedgecock D."/>
            <person name="Xu Z."/>
            <person name="Liu Y."/>
            <person name="Domazet-Loso T."/>
            <person name="Du Y."/>
            <person name="Sun X."/>
            <person name="Zhang S."/>
            <person name="Liu B."/>
            <person name="Cheng P."/>
            <person name="Jiang X."/>
            <person name="Li J."/>
            <person name="Fan D."/>
            <person name="Wang W."/>
            <person name="Fu W."/>
            <person name="Wang T."/>
            <person name="Wang B."/>
            <person name="Zhang J."/>
            <person name="Peng Z."/>
            <person name="Li Y."/>
            <person name="Li N."/>
            <person name="Wang J."/>
            <person name="Chen M."/>
            <person name="He Y."/>
            <person name="Tan F."/>
            <person name="Song X."/>
            <person name="Zheng Q."/>
            <person name="Huang R."/>
            <person name="Yang H."/>
            <person name="Du X."/>
            <person name="Chen L."/>
            <person name="Yang M."/>
            <person name="Gaffney P.M."/>
            <person name="Wang S."/>
            <person name="Luo L."/>
            <person name="She Z."/>
            <person name="Ming Y."/>
            <person name="Huang W."/>
            <person name="Zhang S."/>
            <person name="Huang B."/>
            <person name="Zhang Y."/>
            <person name="Qu T."/>
            <person name="Ni P."/>
            <person name="Miao G."/>
            <person name="Wang J."/>
            <person name="Wang Q."/>
            <person name="Steinberg C.E."/>
            <person name="Wang H."/>
            <person name="Li N."/>
            <person name="Qian L."/>
            <person name="Zhang G."/>
            <person name="Li Y."/>
            <person name="Yang H."/>
            <person name="Liu X."/>
            <person name="Wang J."/>
            <person name="Yin Y."/>
            <person name="Wang J."/>
        </authorList>
    </citation>
    <scope>NUCLEOTIDE SEQUENCE [LARGE SCALE GENOMIC DNA]</scope>
    <source>
        <strain evidence="1">05x7-T-G4-1.051#20</strain>
    </source>
</reference>
<organism evidence="1">
    <name type="scientific">Magallana gigas</name>
    <name type="common">Pacific oyster</name>
    <name type="synonym">Crassostrea gigas</name>
    <dbReference type="NCBI Taxonomy" id="29159"/>
    <lineage>
        <taxon>Eukaryota</taxon>
        <taxon>Metazoa</taxon>
        <taxon>Spiralia</taxon>
        <taxon>Lophotrochozoa</taxon>
        <taxon>Mollusca</taxon>
        <taxon>Bivalvia</taxon>
        <taxon>Autobranchia</taxon>
        <taxon>Pteriomorphia</taxon>
        <taxon>Ostreida</taxon>
        <taxon>Ostreoidea</taxon>
        <taxon>Ostreidae</taxon>
        <taxon>Magallana</taxon>
    </lineage>
</organism>
<accession>K1R3D1</accession>
<evidence type="ECO:0000313" key="1">
    <source>
        <dbReference type="EMBL" id="EKC28371.1"/>
    </source>
</evidence>
<gene>
    <name evidence="1" type="ORF">CGI_10023754</name>
</gene>
<dbReference type="InterPro" id="IPR050951">
    <property type="entry name" value="Retrovirus_Pol_polyprotein"/>
</dbReference>
<name>K1R3D1_MAGGI</name>
<dbReference type="InterPro" id="IPR043128">
    <property type="entry name" value="Rev_trsase/Diguanyl_cyclase"/>
</dbReference>